<proteinExistence type="predicted"/>
<feature type="compositionally biased region" description="Basic residues" evidence="1">
    <location>
        <begin position="1"/>
        <end position="17"/>
    </location>
</feature>
<dbReference type="Proteomes" id="UP001054857">
    <property type="component" value="Unassembled WGS sequence"/>
</dbReference>
<dbReference type="AlphaFoldDB" id="A0AAD3HH33"/>
<feature type="region of interest" description="Disordered" evidence="1">
    <location>
        <begin position="1"/>
        <end position="144"/>
    </location>
</feature>
<keyword evidence="2" id="KW-1133">Transmembrane helix</keyword>
<keyword evidence="2" id="KW-0472">Membrane</keyword>
<feature type="transmembrane region" description="Helical" evidence="2">
    <location>
        <begin position="162"/>
        <end position="189"/>
    </location>
</feature>
<keyword evidence="2" id="KW-0812">Transmembrane</keyword>
<evidence type="ECO:0000313" key="4">
    <source>
        <dbReference type="Proteomes" id="UP001054857"/>
    </source>
</evidence>
<feature type="compositionally biased region" description="Basic and acidic residues" evidence="1">
    <location>
        <begin position="26"/>
        <end position="43"/>
    </location>
</feature>
<feature type="compositionally biased region" description="Low complexity" evidence="1">
    <location>
        <begin position="44"/>
        <end position="53"/>
    </location>
</feature>
<keyword evidence="4" id="KW-1185">Reference proteome</keyword>
<feature type="non-terminal residue" evidence="3">
    <location>
        <position position="290"/>
    </location>
</feature>
<feature type="compositionally biased region" description="Basic residues" evidence="1">
    <location>
        <begin position="93"/>
        <end position="114"/>
    </location>
</feature>
<evidence type="ECO:0000313" key="3">
    <source>
        <dbReference type="EMBL" id="GFR40356.1"/>
    </source>
</evidence>
<protein>
    <submittedName>
        <fullName evidence="3">Uncharacterized protein</fullName>
    </submittedName>
</protein>
<sequence>ATKEFWRRRRREQRRHVTHESAPSEGARRREASPADAPPREHTAAAAAAAAAPQVPPPPSLQPGPSSSQPAPEPFASQGPGGGTEALAEPRHGQQHPQHHPHGVHIRKSHHEHHQAHEQSRHQESWHHHHSRHPGGDTAALTAARAAERAAAATAGLCRHPAVAAVALACLSMVEVSVVGGVLLVLGMWTLLAPSRYGRQMLRRCSPMLTFLLLTWNTAVYVITCLSSSYPHLLPPVLHSLGLFMYESPPPVVLPLAGQALAIIAMAGLARSRSSSGSSDDEGGSSISTH</sequence>
<dbReference type="EMBL" id="BMAR01000001">
    <property type="protein sequence ID" value="GFR40356.1"/>
    <property type="molecule type" value="Genomic_DNA"/>
</dbReference>
<name>A0AAD3HH33_9CHLO</name>
<comment type="caution">
    <text evidence="3">The sequence shown here is derived from an EMBL/GenBank/DDBJ whole genome shotgun (WGS) entry which is preliminary data.</text>
</comment>
<gene>
    <name evidence="3" type="ORF">Agub_g900</name>
</gene>
<feature type="transmembrane region" description="Helical" evidence="2">
    <location>
        <begin position="252"/>
        <end position="270"/>
    </location>
</feature>
<feature type="non-terminal residue" evidence="3">
    <location>
        <position position="1"/>
    </location>
</feature>
<feature type="compositionally biased region" description="Basic and acidic residues" evidence="1">
    <location>
        <begin position="115"/>
        <end position="126"/>
    </location>
</feature>
<evidence type="ECO:0000256" key="2">
    <source>
        <dbReference type="SAM" id="Phobius"/>
    </source>
</evidence>
<reference evidence="3 4" key="1">
    <citation type="journal article" date="2021" name="Sci. Rep.">
        <title>Genome sequencing of the multicellular alga Astrephomene provides insights into convergent evolution of germ-soma differentiation.</title>
        <authorList>
            <person name="Yamashita S."/>
            <person name="Yamamoto K."/>
            <person name="Matsuzaki R."/>
            <person name="Suzuki S."/>
            <person name="Yamaguchi H."/>
            <person name="Hirooka S."/>
            <person name="Minakuchi Y."/>
            <person name="Miyagishima S."/>
            <person name="Kawachi M."/>
            <person name="Toyoda A."/>
            <person name="Nozaki H."/>
        </authorList>
    </citation>
    <scope>NUCLEOTIDE SEQUENCE [LARGE SCALE GENOMIC DNA]</scope>
    <source>
        <strain evidence="3 4">NIES-4017</strain>
    </source>
</reference>
<accession>A0AAD3HH33</accession>
<feature type="transmembrane region" description="Helical" evidence="2">
    <location>
        <begin position="209"/>
        <end position="232"/>
    </location>
</feature>
<organism evidence="3 4">
    <name type="scientific">Astrephomene gubernaculifera</name>
    <dbReference type="NCBI Taxonomy" id="47775"/>
    <lineage>
        <taxon>Eukaryota</taxon>
        <taxon>Viridiplantae</taxon>
        <taxon>Chlorophyta</taxon>
        <taxon>core chlorophytes</taxon>
        <taxon>Chlorophyceae</taxon>
        <taxon>CS clade</taxon>
        <taxon>Chlamydomonadales</taxon>
        <taxon>Astrephomenaceae</taxon>
        <taxon>Astrephomene</taxon>
    </lineage>
</organism>
<evidence type="ECO:0000256" key="1">
    <source>
        <dbReference type="SAM" id="MobiDB-lite"/>
    </source>
</evidence>